<sequence>MNNKIMNCDRDELYVSHGDKKVVFLTFDDGPGHSSSKRILSVLQQKNVKASFFIVGENIRNDTVEVVEGLYENGMDIYPHCYDHHYETLYKSEDSYFNDFNKYVNSTKGLIYRNKRIFVRMPGGSLNTYCRPDILKNIKNRLEKSDIDYIDWNVSIGDAVGSNISKEQLIGNVKKQGDVYRVAVVLMHDADHKSSTIDALPEIIDFYKEKGYRFKSLSEMTTQEYEYLKKVRVINKK</sequence>
<dbReference type="EMBL" id="BQXY01000003">
    <property type="protein sequence ID" value="GKU25447.1"/>
    <property type="molecule type" value="Genomic_DNA"/>
</dbReference>
<dbReference type="SUPFAM" id="SSF88713">
    <property type="entry name" value="Glycoside hydrolase/deacetylase"/>
    <property type="match status" value="1"/>
</dbReference>
<dbReference type="AlphaFoldDB" id="A0A9W5Y2P0"/>
<dbReference type="GO" id="GO:0005975">
    <property type="term" value="P:carbohydrate metabolic process"/>
    <property type="evidence" value="ECO:0007669"/>
    <property type="project" value="InterPro"/>
</dbReference>
<dbReference type="InterPro" id="IPR011330">
    <property type="entry name" value="Glyco_hydro/deAcase_b/a-brl"/>
</dbReference>
<protein>
    <submittedName>
        <fullName evidence="2">Polysaccharide deacetylase</fullName>
    </submittedName>
</protein>
<accession>A0A9W5Y2P0</accession>
<proteinExistence type="predicted"/>
<feature type="domain" description="NodB homology" evidence="1">
    <location>
        <begin position="21"/>
        <end position="215"/>
    </location>
</feature>
<dbReference type="PANTHER" id="PTHR10587">
    <property type="entry name" value="GLYCOSYL TRANSFERASE-RELATED"/>
    <property type="match status" value="1"/>
</dbReference>
<gene>
    <name evidence="2" type="ORF">CFOLD11_22730</name>
</gene>
<dbReference type="PROSITE" id="PS51677">
    <property type="entry name" value="NODB"/>
    <property type="match status" value="1"/>
</dbReference>
<dbReference type="Proteomes" id="UP001057868">
    <property type="component" value="Unassembled WGS sequence"/>
</dbReference>
<dbReference type="GO" id="GO:0016810">
    <property type="term" value="F:hydrolase activity, acting on carbon-nitrogen (but not peptide) bonds"/>
    <property type="evidence" value="ECO:0007669"/>
    <property type="project" value="InterPro"/>
</dbReference>
<dbReference type="InterPro" id="IPR002509">
    <property type="entry name" value="NODB_dom"/>
</dbReference>
<name>A0A9W5Y2P0_9CLOT</name>
<evidence type="ECO:0000259" key="1">
    <source>
        <dbReference type="PROSITE" id="PS51677"/>
    </source>
</evidence>
<keyword evidence="3" id="KW-1185">Reference proteome</keyword>
<comment type="caution">
    <text evidence="2">The sequence shown here is derived from an EMBL/GenBank/DDBJ whole genome shotgun (WGS) entry which is preliminary data.</text>
</comment>
<evidence type="ECO:0000313" key="3">
    <source>
        <dbReference type="Proteomes" id="UP001057868"/>
    </source>
</evidence>
<dbReference type="Pfam" id="PF01522">
    <property type="entry name" value="Polysacc_deac_1"/>
    <property type="match status" value="1"/>
</dbReference>
<dbReference type="PANTHER" id="PTHR10587:SF125">
    <property type="entry name" value="POLYSACCHARIDE DEACETYLASE YHEN-RELATED"/>
    <property type="match status" value="1"/>
</dbReference>
<organism evidence="2 3">
    <name type="scientific">Clostridium folliculivorans</name>
    <dbReference type="NCBI Taxonomy" id="2886038"/>
    <lineage>
        <taxon>Bacteria</taxon>
        <taxon>Bacillati</taxon>
        <taxon>Bacillota</taxon>
        <taxon>Clostridia</taxon>
        <taxon>Eubacteriales</taxon>
        <taxon>Clostridiaceae</taxon>
        <taxon>Clostridium</taxon>
    </lineage>
</organism>
<evidence type="ECO:0000313" key="2">
    <source>
        <dbReference type="EMBL" id="GKU25447.1"/>
    </source>
</evidence>
<reference evidence="2" key="1">
    <citation type="journal article" date="2023" name="Int. J. Syst. Evol. Microbiol.">
        <title>&lt;i&gt;Clostridium folliculivorans&lt;/i&gt; sp. nov., isolated from soil samples of an organic paddy in Japan.</title>
        <authorList>
            <person name="Tazawa J."/>
            <person name="Kobayashi H."/>
            <person name="Tanizawa Y."/>
            <person name="Uchino A."/>
            <person name="Tanaka F."/>
            <person name="Urashima Y."/>
            <person name="Miura S."/>
            <person name="Sakamoto M."/>
            <person name="Ohkuma M."/>
            <person name="Tohno M."/>
        </authorList>
    </citation>
    <scope>NUCLEOTIDE SEQUENCE</scope>
    <source>
        <strain evidence="2">D1-1</strain>
    </source>
</reference>
<dbReference type="Gene3D" id="3.20.20.370">
    <property type="entry name" value="Glycoside hydrolase/deacetylase"/>
    <property type="match status" value="1"/>
</dbReference>
<dbReference type="InterPro" id="IPR050248">
    <property type="entry name" value="Polysacc_deacetylase_ArnD"/>
</dbReference>